<dbReference type="HAMAP" id="MF_00057">
    <property type="entry name" value="KdsB"/>
    <property type="match status" value="1"/>
</dbReference>
<comment type="function">
    <text evidence="4">Activates KDO (a required 8-carbon sugar) for incorporation into bacterial lipopolysaccharide in Gram-negative bacteria.</text>
</comment>
<dbReference type="CDD" id="cd02517">
    <property type="entry name" value="CMP-KDO-Synthetase"/>
    <property type="match status" value="1"/>
</dbReference>
<dbReference type="PANTHER" id="PTHR42866">
    <property type="entry name" value="3-DEOXY-MANNO-OCTULOSONATE CYTIDYLYLTRANSFERASE"/>
    <property type="match status" value="1"/>
</dbReference>
<comment type="subcellular location">
    <subcellularLocation>
        <location evidence="4">Cytoplasm</location>
    </subcellularLocation>
</comment>
<proteinExistence type="inferred from homology"/>
<keyword evidence="6" id="KW-1185">Reference proteome</keyword>
<dbReference type="KEGG" id="tho:SP60_02070"/>
<keyword evidence="2 4" id="KW-0548">Nucleotidyltransferase</keyword>
<dbReference type="GO" id="GO:0005829">
    <property type="term" value="C:cytosol"/>
    <property type="evidence" value="ECO:0007669"/>
    <property type="project" value="TreeGrafter"/>
</dbReference>
<dbReference type="STRING" id="1705394.SP60_02070"/>
<dbReference type="PATRIC" id="fig|1705394.5.peg.416"/>
<dbReference type="Gene3D" id="3.90.550.10">
    <property type="entry name" value="Spore Coat Polysaccharide Biosynthesis Protein SpsA, Chain A"/>
    <property type="match status" value="1"/>
</dbReference>
<dbReference type="Pfam" id="PF02348">
    <property type="entry name" value="CTP_transf_3"/>
    <property type="match status" value="1"/>
</dbReference>
<dbReference type="RefSeq" id="WP_053951063.1">
    <property type="nucleotide sequence ID" value="NZ_CP010552.1"/>
</dbReference>
<comment type="pathway">
    <text evidence="4">Nucleotide-sugar biosynthesis; CMP-3-deoxy-D-manno-octulosonate biosynthesis; CMP-3-deoxy-D-manno-octulosonate from 3-deoxy-D-manno-octulosonate and CTP: step 1/1.</text>
</comment>
<dbReference type="SUPFAM" id="SSF53448">
    <property type="entry name" value="Nucleotide-diphospho-sugar transferases"/>
    <property type="match status" value="1"/>
</dbReference>
<dbReference type="NCBIfam" id="TIGR00466">
    <property type="entry name" value="kdsB"/>
    <property type="match status" value="1"/>
</dbReference>
<comment type="catalytic activity">
    <reaction evidence="4">
        <text>3-deoxy-alpha-D-manno-oct-2-ulosonate + CTP = CMP-3-deoxy-beta-D-manno-octulosonate + diphosphate</text>
        <dbReference type="Rhea" id="RHEA:23448"/>
        <dbReference type="ChEBI" id="CHEBI:33019"/>
        <dbReference type="ChEBI" id="CHEBI:37563"/>
        <dbReference type="ChEBI" id="CHEBI:85986"/>
        <dbReference type="ChEBI" id="CHEBI:85987"/>
        <dbReference type="EC" id="2.7.7.38"/>
    </reaction>
</comment>
<dbReference type="Proteomes" id="UP000058020">
    <property type="component" value="Chromosome"/>
</dbReference>
<dbReference type="InterPro" id="IPR003329">
    <property type="entry name" value="Cytidylyl_trans"/>
</dbReference>
<dbReference type="AlphaFoldDB" id="A0A0M4NT42"/>
<evidence type="ECO:0000256" key="1">
    <source>
        <dbReference type="ARBA" id="ARBA00022679"/>
    </source>
</evidence>
<evidence type="ECO:0000313" key="6">
    <source>
        <dbReference type="Proteomes" id="UP000058020"/>
    </source>
</evidence>
<evidence type="ECO:0000256" key="3">
    <source>
        <dbReference type="ARBA" id="ARBA00022985"/>
    </source>
</evidence>
<dbReference type="EMBL" id="CP010552">
    <property type="protein sequence ID" value="ALE52132.1"/>
    <property type="molecule type" value="Genomic_DNA"/>
</dbReference>
<dbReference type="GO" id="GO:0009103">
    <property type="term" value="P:lipopolysaccharide biosynthetic process"/>
    <property type="evidence" value="ECO:0007669"/>
    <property type="project" value="UniProtKB-UniRule"/>
</dbReference>
<dbReference type="NCBIfam" id="NF003952">
    <property type="entry name" value="PRK05450.1-5"/>
    <property type="match status" value="1"/>
</dbReference>
<protein>
    <recommendedName>
        <fullName evidence="4">3-deoxy-manno-octulosonate cytidylyltransferase</fullName>
        <ecNumber evidence="4">2.7.7.38</ecNumber>
    </recommendedName>
    <alternativeName>
        <fullName evidence="4">CMP-2-keto-3-deoxyoctulosonic acid synthase</fullName>
        <shortName evidence="4">CKS</shortName>
        <shortName evidence="4">CMP-KDO synthase</shortName>
    </alternativeName>
</protein>
<comment type="similarity">
    <text evidence="4">Belongs to the KdsB family.</text>
</comment>
<organism evidence="5 6">
    <name type="scientific">Candidatus Thioglobus autotrophicus</name>
    <dbReference type="NCBI Taxonomy" id="1705394"/>
    <lineage>
        <taxon>Bacteria</taxon>
        <taxon>Pseudomonadati</taxon>
        <taxon>Pseudomonadota</taxon>
        <taxon>Gammaproteobacteria</taxon>
        <taxon>Candidatus Pseudothioglobaceae</taxon>
        <taxon>Candidatus Thioglobus</taxon>
    </lineage>
</organism>
<gene>
    <name evidence="4" type="primary">kdsB</name>
    <name evidence="5" type="ORF">SP60_02070</name>
</gene>
<sequence>MKIIGVIPCRYQSSRFPGKSLALINGKPMMWHVYQRALESNILDEVYIATDDQRIVKVANEHNLKTVMTSNKHETGTDRVAEVASQIQADYYINIQGDEPFIEPEAIKLVAQAIIDCDNPLVQAANAYTSMQDISDVVDTNTVKVIMDVNQRALAYSRQPIPYPKANTAKYSKQLGLYAFKQSGLQVFSENLPAGLEKVEGVEMYRLLEHGYSIQMVKTNDVSISVDTPSDLKRVQKKFASA</sequence>
<name>A0A0M4NT42_9GAMM</name>
<dbReference type="OrthoDB" id="9815559at2"/>
<keyword evidence="3 4" id="KW-0448">Lipopolysaccharide biosynthesis</keyword>
<evidence type="ECO:0000256" key="4">
    <source>
        <dbReference type="HAMAP-Rule" id="MF_00057"/>
    </source>
</evidence>
<dbReference type="InterPro" id="IPR029044">
    <property type="entry name" value="Nucleotide-diphossugar_trans"/>
</dbReference>
<evidence type="ECO:0000256" key="2">
    <source>
        <dbReference type="ARBA" id="ARBA00022695"/>
    </source>
</evidence>
<dbReference type="EC" id="2.7.7.38" evidence="4"/>
<keyword evidence="4" id="KW-0963">Cytoplasm</keyword>
<reference evidence="5 6" key="1">
    <citation type="journal article" date="2015" name="Genome Announc.">
        <title>Genome Sequence of 'Candidatus Thioglobus autotrophica' Strain EF1, a Chemoautotroph from the SUP05 Clade of Marine Gammaproteobacteria.</title>
        <authorList>
            <person name="Shah V."/>
            <person name="Morris R.M."/>
        </authorList>
    </citation>
    <scope>NUCLEOTIDE SEQUENCE [LARGE SCALE GENOMIC DNA]</scope>
    <source>
        <strain evidence="5 6">EF1</strain>
    </source>
</reference>
<dbReference type="PANTHER" id="PTHR42866:SF2">
    <property type="entry name" value="3-DEOXY-MANNO-OCTULOSONATE CYTIDYLYLTRANSFERASE, MITOCHONDRIAL"/>
    <property type="match status" value="1"/>
</dbReference>
<dbReference type="GO" id="GO:0008690">
    <property type="term" value="F:3-deoxy-manno-octulosonate cytidylyltransferase activity"/>
    <property type="evidence" value="ECO:0007669"/>
    <property type="project" value="UniProtKB-UniRule"/>
</dbReference>
<dbReference type="InterPro" id="IPR004528">
    <property type="entry name" value="KdsB"/>
</dbReference>
<keyword evidence="1 4" id="KW-0808">Transferase</keyword>
<accession>A0A0M4NT42</accession>
<dbReference type="NCBIfam" id="NF009905">
    <property type="entry name" value="PRK13368.1"/>
    <property type="match status" value="1"/>
</dbReference>
<dbReference type="GO" id="GO:0033468">
    <property type="term" value="P:CMP-keto-3-deoxy-D-manno-octulosonic acid biosynthetic process"/>
    <property type="evidence" value="ECO:0007669"/>
    <property type="project" value="UniProtKB-UniRule"/>
</dbReference>
<evidence type="ECO:0000313" key="5">
    <source>
        <dbReference type="EMBL" id="ALE52132.1"/>
    </source>
</evidence>
<dbReference type="UniPathway" id="UPA00358">
    <property type="reaction ID" value="UER00476"/>
</dbReference>